<keyword evidence="7" id="KW-1185">Reference proteome</keyword>
<keyword evidence="4" id="KW-0694">RNA-binding</keyword>
<dbReference type="SMART" id="SM00487">
    <property type="entry name" value="DEXDc"/>
    <property type="match status" value="1"/>
</dbReference>
<dbReference type="SUPFAM" id="SSF52540">
    <property type="entry name" value="P-loop containing nucleoside triphosphate hydrolases"/>
    <property type="match status" value="2"/>
</dbReference>
<reference evidence="6" key="2">
    <citation type="submission" date="2023-05" db="EMBL/GenBank/DDBJ databases">
        <authorList>
            <person name="Schelkunov M.I."/>
        </authorList>
    </citation>
    <scope>NUCLEOTIDE SEQUENCE</scope>
    <source>
        <strain evidence="6">Hsosn_3</strain>
        <tissue evidence="6">Leaf</tissue>
    </source>
</reference>
<comment type="domain">
    <text evidence="4">The Q motif is unique to and characteristic of the DEAD box family of RNA helicases and controls ATP binding and hydrolysis.</text>
</comment>
<keyword evidence="6" id="KW-0396">Initiation factor</keyword>
<keyword evidence="6" id="KW-0648">Protein biosynthesis</keyword>
<comment type="caution">
    <text evidence="6">The sequence shown here is derived from an EMBL/GenBank/DDBJ whole genome shotgun (WGS) entry which is preliminary data.</text>
</comment>
<reference evidence="6" key="1">
    <citation type="submission" date="2023-02" db="EMBL/GenBank/DDBJ databases">
        <title>Genome of toxic invasive species Heracleum sosnowskyi carries increased number of genes despite the absence of recent whole-genome duplications.</title>
        <authorList>
            <person name="Schelkunov M."/>
            <person name="Shtratnikova V."/>
            <person name="Makarenko M."/>
            <person name="Klepikova A."/>
            <person name="Omelchenko D."/>
            <person name="Novikova G."/>
            <person name="Obukhova E."/>
            <person name="Bogdanov V."/>
            <person name="Penin A."/>
            <person name="Logacheva M."/>
        </authorList>
    </citation>
    <scope>NUCLEOTIDE SEQUENCE</scope>
    <source>
        <strain evidence="6">Hsosn_3</strain>
        <tissue evidence="6">Leaf</tissue>
    </source>
</reference>
<dbReference type="AlphaFoldDB" id="A0AAD8GSN1"/>
<dbReference type="PROSITE" id="PS51192">
    <property type="entry name" value="HELICASE_ATP_BIND_1"/>
    <property type="match status" value="1"/>
</dbReference>
<evidence type="ECO:0000256" key="3">
    <source>
        <dbReference type="ARBA" id="ARBA00022840"/>
    </source>
</evidence>
<dbReference type="InterPro" id="IPR011545">
    <property type="entry name" value="DEAD/DEAH_box_helicase_dom"/>
</dbReference>
<proteinExistence type="inferred from homology"/>
<evidence type="ECO:0000313" key="7">
    <source>
        <dbReference type="Proteomes" id="UP001237642"/>
    </source>
</evidence>
<dbReference type="EC" id="3.6.4.13" evidence="4"/>
<dbReference type="InterPro" id="IPR014001">
    <property type="entry name" value="Helicase_ATP-bd"/>
</dbReference>
<keyword evidence="1 4" id="KW-0547">Nucleotide-binding</keyword>
<evidence type="ECO:0000256" key="1">
    <source>
        <dbReference type="ARBA" id="ARBA00022741"/>
    </source>
</evidence>
<dbReference type="GO" id="GO:0003723">
    <property type="term" value="F:RNA binding"/>
    <property type="evidence" value="ECO:0007669"/>
    <property type="project" value="UniProtKB-UniRule"/>
</dbReference>
<accession>A0AAD8GSN1</accession>
<protein>
    <recommendedName>
        <fullName evidence="4">ATP-dependent RNA helicase</fullName>
        <ecNumber evidence="4">3.6.4.13</ecNumber>
    </recommendedName>
</protein>
<evidence type="ECO:0000259" key="5">
    <source>
        <dbReference type="PROSITE" id="PS51192"/>
    </source>
</evidence>
<dbReference type="GO" id="GO:0003724">
    <property type="term" value="F:RNA helicase activity"/>
    <property type="evidence" value="ECO:0007669"/>
    <property type="project" value="UniProtKB-EC"/>
</dbReference>
<dbReference type="GO" id="GO:0005524">
    <property type="term" value="F:ATP binding"/>
    <property type="evidence" value="ECO:0007669"/>
    <property type="project" value="UniProtKB-UniRule"/>
</dbReference>
<dbReference type="GO" id="GO:0003743">
    <property type="term" value="F:translation initiation factor activity"/>
    <property type="evidence" value="ECO:0007669"/>
    <property type="project" value="UniProtKB-KW"/>
</dbReference>
<comment type="similarity">
    <text evidence="4">Belongs to the DEAD box helicase family.</text>
</comment>
<evidence type="ECO:0000313" key="6">
    <source>
        <dbReference type="EMBL" id="KAK1353336.1"/>
    </source>
</evidence>
<dbReference type="Proteomes" id="UP001237642">
    <property type="component" value="Unassembled WGS sequence"/>
</dbReference>
<name>A0AAD8GSN1_9APIA</name>
<comment type="catalytic activity">
    <reaction evidence="4">
        <text>ATP + H2O = ADP + phosphate + H(+)</text>
        <dbReference type="Rhea" id="RHEA:13065"/>
        <dbReference type="ChEBI" id="CHEBI:15377"/>
        <dbReference type="ChEBI" id="CHEBI:15378"/>
        <dbReference type="ChEBI" id="CHEBI:30616"/>
        <dbReference type="ChEBI" id="CHEBI:43474"/>
        <dbReference type="ChEBI" id="CHEBI:456216"/>
        <dbReference type="EC" id="3.6.4.13"/>
    </reaction>
</comment>
<dbReference type="InterPro" id="IPR027417">
    <property type="entry name" value="P-loop_NTPase"/>
</dbReference>
<evidence type="ECO:0000256" key="2">
    <source>
        <dbReference type="ARBA" id="ARBA00022801"/>
    </source>
</evidence>
<evidence type="ECO:0000256" key="4">
    <source>
        <dbReference type="RuleBase" id="RU365068"/>
    </source>
</evidence>
<dbReference type="PANTHER" id="PTHR24031">
    <property type="entry name" value="RNA HELICASE"/>
    <property type="match status" value="1"/>
</dbReference>
<keyword evidence="4" id="KW-0347">Helicase</keyword>
<sequence>MGLHENLLRGIYAFGLEKPSVTQQRGIVPLCKGLDVIQQAQSGIGKTATFCSGVLQQVDHGVVECQALVLAPSRELAQRIETVMQALGDYLGVRVHACGQTNLRKDQHFLSRGFHVVWIKCIQEILRRFLISTCCSPPKIHVGVFSATIPLEAHEITRKFMNKPVRIHELRLEGIKQFYTIVDKEEQKLDIFCNFFENLAVAQCVIFVNTKHNLDWLTDELCSRENAVTINFVAKDDVTMLFNIQKFYDVVEALPANADEVESFLW</sequence>
<keyword evidence="2 4" id="KW-0378">Hydrolase</keyword>
<dbReference type="EMBL" id="JAUIZM010000013">
    <property type="protein sequence ID" value="KAK1353336.1"/>
    <property type="molecule type" value="Genomic_DNA"/>
</dbReference>
<comment type="function">
    <text evidence="4">RNA helicase.</text>
</comment>
<gene>
    <name evidence="6" type="ORF">POM88_052471</name>
</gene>
<dbReference type="Pfam" id="PF00270">
    <property type="entry name" value="DEAD"/>
    <property type="match status" value="1"/>
</dbReference>
<dbReference type="Gene3D" id="3.40.50.300">
    <property type="entry name" value="P-loop containing nucleotide triphosphate hydrolases"/>
    <property type="match status" value="2"/>
</dbReference>
<organism evidence="6 7">
    <name type="scientific">Heracleum sosnowskyi</name>
    <dbReference type="NCBI Taxonomy" id="360622"/>
    <lineage>
        <taxon>Eukaryota</taxon>
        <taxon>Viridiplantae</taxon>
        <taxon>Streptophyta</taxon>
        <taxon>Embryophyta</taxon>
        <taxon>Tracheophyta</taxon>
        <taxon>Spermatophyta</taxon>
        <taxon>Magnoliopsida</taxon>
        <taxon>eudicotyledons</taxon>
        <taxon>Gunneridae</taxon>
        <taxon>Pentapetalae</taxon>
        <taxon>asterids</taxon>
        <taxon>campanulids</taxon>
        <taxon>Apiales</taxon>
        <taxon>Apiaceae</taxon>
        <taxon>Apioideae</taxon>
        <taxon>apioid superclade</taxon>
        <taxon>Tordylieae</taxon>
        <taxon>Tordyliinae</taxon>
        <taxon>Heracleum</taxon>
    </lineage>
</organism>
<dbReference type="GO" id="GO:0016787">
    <property type="term" value="F:hydrolase activity"/>
    <property type="evidence" value="ECO:0007669"/>
    <property type="project" value="UniProtKB-KW"/>
</dbReference>
<keyword evidence="3 4" id="KW-0067">ATP-binding</keyword>
<feature type="domain" description="Helicase ATP-binding" evidence="5">
    <location>
        <begin position="27"/>
        <end position="167"/>
    </location>
</feature>